<evidence type="ECO:0000313" key="1">
    <source>
        <dbReference type="EnsemblMetazoa" id="PPAI007409-PA"/>
    </source>
</evidence>
<protein>
    <submittedName>
        <fullName evidence="1">Uncharacterized protein</fullName>
    </submittedName>
</protein>
<sequence length="250" mass="29034">MSGKNTAVWVNPMTSSPKWCRPIRIRYVKETAPVVQEEFRRMKMEISNLQPTFLDLQNNSISIQHRMLFTMADVKIMNIITSTPSNKHCYICRASTALFHNLSELQNMTPVDEEFLDFGLNKPRPGSANSNDGNTARRFFKNPRVASEITGVSEELITRLGNLLVAISCGKFLDAERFQRYAYKTAQLYVKKYGWYRMPPTLHKLLLHGHEVIQRSQFPIGHLSEEPQEALNKEILRMRRNHTRKCSRYI</sequence>
<proteinExistence type="predicted"/>
<keyword evidence="2" id="KW-1185">Reference proteome</keyword>
<dbReference type="VEuPathDB" id="VectorBase:PPAPM1_006813"/>
<dbReference type="Proteomes" id="UP000092462">
    <property type="component" value="Unassembled WGS sequence"/>
</dbReference>
<dbReference type="VEuPathDB" id="VectorBase:PPAI007409"/>
<reference evidence="1" key="1">
    <citation type="submission" date="2022-08" db="UniProtKB">
        <authorList>
            <consortium name="EnsemblMetazoa"/>
        </authorList>
    </citation>
    <scope>IDENTIFICATION</scope>
    <source>
        <strain evidence="1">Israel</strain>
    </source>
</reference>
<evidence type="ECO:0000313" key="2">
    <source>
        <dbReference type="Proteomes" id="UP000092462"/>
    </source>
</evidence>
<accession>A0A1B0DGX5</accession>
<dbReference type="AlphaFoldDB" id="A0A1B0DGX5"/>
<dbReference type="EMBL" id="AJVK01033895">
    <property type="status" value="NOT_ANNOTATED_CDS"/>
    <property type="molecule type" value="Genomic_DNA"/>
</dbReference>
<name>A0A1B0DGX5_PHLPP</name>
<dbReference type="EnsemblMetazoa" id="PPAI007409-RA">
    <property type="protein sequence ID" value="PPAI007409-PA"/>
    <property type="gene ID" value="PPAI007409"/>
</dbReference>
<organism evidence="1 2">
    <name type="scientific">Phlebotomus papatasi</name>
    <name type="common">Sandfly</name>
    <dbReference type="NCBI Taxonomy" id="29031"/>
    <lineage>
        <taxon>Eukaryota</taxon>
        <taxon>Metazoa</taxon>
        <taxon>Ecdysozoa</taxon>
        <taxon>Arthropoda</taxon>
        <taxon>Hexapoda</taxon>
        <taxon>Insecta</taxon>
        <taxon>Pterygota</taxon>
        <taxon>Neoptera</taxon>
        <taxon>Endopterygota</taxon>
        <taxon>Diptera</taxon>
        <taxon>Nematocera</taxon>
        <taxon>Psychodoidea</taxon>
        <taxon>Psychodidae</taxon>
        <taxon>Phlebotomus</taxon>
        <taxon>Phlebotomus</taxon>
    </lineage>
</organism>